<comment type="caution">
    <text evidence="3">The sequence shown here is derived from an EMBL/GenBank/DDBJ whole genome shotgun (WGS) entry which is preliminary data.</text>
</comment>
<evidence type="ECO:0000313" key="3">
    <source>
        <dbReference type="EMBL" id="MDQ0441504.1"/>
    </source>
</evidence>
<feature type="signal peptide" evidence="1">
    <location>
        <begin position="1"/>
        <end position="18"/>
    </location>
</feature>
<organism evidence="3 4">
    <name type="scientific">Methylobacterium persicinum</name>
    <dbReference type="NCBI Taxonomy" id="374426"/>
    <lineage>
        <taxon>Bacteria</taxon>
        <taxon>Pseudomonadati</taxon>
        <taxon>Pseudomonadota</taxon>
        <taxon>Alphaproteobacteria</taxon>
        <taxon>Hyphomicrobiales</taxon>
        <taxon>Methylobacteriaceae</taxon>
        <taxon>Methylobacterium</taxon>
    </lineage>
</organism>
<dbReference type="Gene3D" id="3.20.20.80">
    <property type="entry name" value="Glycosidases"/>
    <property type="match status" value="1"/>
</dbReference>
<keyword evidence="3" id="KW-0326">Glycosidase</keyword>
<name>A0ABU0HGQ1_9HYPH</name>
<sequence length="542" mass="57414">MRLTRRTVIAGAGATAFAAPWATPAAPGIVARVRVRNGGTPVPVSPLIFGSGEIGTLDGGPPSADLDREAGVTLRRFGGNFATTYNWTNNACNAGKDWQHANGDFLADTIGVPPAERGVPLAVIAATHRASMGMGARSLVTLPLAGFVAADKDGPVPPEQGAPSARFVPVSWEGRRAAGDPVDPNVADIPHLLARLVATYGTASNTSGIRGYILDNEPGLWATQHPRLVHAPVRIGDLIARSLKAARTIKQIDPGAWVIGPASWGVTGMASLQNAPDWEEYRHHGSFLAAYLAAFRAASEREGLRLLDALDVHWYPFSEKGTLYRTEDPALAGRLLDAPRSLSEPGFREASWVSRALPVAMAGGLALPLLPSLERLTRDTFPGTRIAITEYNYGGAGQLASGLALADALARFARPDMLLAAHWGALGSWLGAAFRLYRNFDGKGGRFPDQDFPTEVSRPGALTARAGLDGPRLHLVLINRSETAQPVEIALDRPLPASRLARFGFDGAHRDVAPLGQSDPVSGTNLRLVLPARAAQHCIIAP</sequence>
<dbReference type="InterPro" id="IPR006311">
    <property type="entry name" value="TAT_signal"/>
</dbReference>
<dbReference type="RefSeq" id="WP_238250096.1">
    <property type="nucleotide sequence ID" value="NZ_BPQX01000037.1"/>
</dbReference>
<keyword evidence="4" id="KW-1185">Reference proteome</keyword>
<dbReference type="EMBL" id="JAUSVV010000002">
    <property type="protein sequence ID" value="MDQ0441504.1"/>
    <property type="molecule type" value="Genomic_DNA"/>
</dbReference>
<dbReference type="EC" id="3.2.1.78" evidence="3"/>
<evidence type="ECO:0000313" key="4">
    <source>
        <dbReference type="Proteomes" id="UP001236369"/>
    </source>
</evidence>
<feature type="chain" id="PRO_5047061763" evidence="1">
    <location>
        <begin position="19"/>
        <end position="542"/>
    </location>
</feature>
<dbReference type="GO" id="GO:0016985">
    <property type="term" value="F:mannan endo-1,4-beta-mannosidase activity"/>
    <property type="evidence" value="ECO:0007669"/>
    <property type="project" value="UniProtKB-EC"/>
</dbReference>
<accession>A0ABU0HGQ1</accession>
<evidence type="ECO:0000256" key="1">
    <source>
        <dbReference type="SAM" id="SignalP"/>
    </source>
</evidence>
<dbReference type="PROSITE" id="PS51318">
    <property type="entry name" value="TAT"/>
    <property type="match status" value="1"/>
</dbReference>
<dbReference type="InterPro" id="IPR024745">
    <property type="entry name" value="GH44_cat"/>
</dbReference>
<dbReference type="Pfam" id="PF12891">
    <property type="entry name" value="Glyco_hydro_44"/>
    <property type="match status" value="1"/>
</dbReference>
<evidence type="ECO:0000259" key="2">
    <source>
        <dbReference type="Pfam" id="PF12891"/>
    </source>
</evidence>
<protein>
    <submittedName>
        <fullName evidence="3">Mannan endo-1,4-beta-mannosidase</fullName>
        <ecNumber evidence="3">3.2.1.78</ecNumber>
    </submittedName>
</protein>
<keyword evidence="3" id="KW-0378">Hydrolase</keyword>
<reference evidence="3 4" key="1">
    <citation type="submission" date="2023-07" db="EMBL/GenBank/DDBJ databases">
        <title>Genomic Encyclopedia of Type Strains, Phase IV (KMG-IV): sequencing the most valuable type-strain genomes for metagenomic binning, comparative biology and taxonomic classification.</title>
        <authorList>
            <person name="Goeker M."/>
        </authorList>
    </citation>
    <scope>NUCLEOTIDE SEQUENCE [LARGE SCALE GENOMIC DNA]</scope>
    <source>
        <strain evidence="3 4">DSM 19562</strain>
    </source>
</reference>
<proteinExistence type="predicted"/>
<keyword evidence="1" id="KW-0732">Signal</keyword>
<dbReference type="InterPro" id="IPR017853">
    <property type="entry name" value="GH"/>
</dbReference>
<gene>
    <name evidence="3" type="ORF">QO016_000987</name>
</gene>
<dbReference type="Proteomes" id="UP001236369">
    <property type="component" value="Unassembled WGS sequence"/>
</dbReference>
<feature type="domain" description="Glycoside hydrolase family 44 catalytic" evidence="2">
    <location>
        <begin position="92"/>
        <end position="316"/>
    </location>
</feature>
<dbReference type="SUPFAM" id="SSF51445">
    <property type="entry name" value="(Trans)glycosidases"/>
    <property type="match status" value="1"/>
</dbReference>
<dbReference type="InterPro" id="IPR013780">
    <property type="entry name" value="Glyco_hydro_b"/>
</dbReference>
<dbReference type="Gene3D" id="2.60.40.1180">
    <property type="entry name" value="Golgi alpha-mannosidase II"/>
    <property type="match status" value="1"/>
</dbReference>